<keyword evidence="5 7" id="KW-0472">Membrane</keyword>
<gene>
    <name evidence="8" type="ORF">ALTATR162_LOCUS11058</name>
</gene>
<dbReference type="GO" id="GO:0005886">
    <property type="term" value="C:plasma membrane"/>
    <property type="evidence" value="ECO:0007669"/>
    <property type="project" value="TreeGrafter"/>
</dbReference>
<dbReference type="EMBL" id="CAJRGZ010000030">
    <property type="protein sequence ID" value="CAG5184738.1"/>
    <property type="molecule type" value="Genomic_DNA"/>
</dbReference>
<dbReference type="InterPro" id="IPR051633">
    <property type="entry name" value="AceTr"/>
</dbReference>
<name>A0A8J2IF26_9PLEO</name>
<comment type="similarity">
    <text evidence="2">Belongs to the acetate uptake transporter (AceTr) (TC 2.A.96) family.</text>
</comment>
<keyword evidence="9" id="KW-1185">Reference proteome</keyword>
<dbReference type="GeneID" id="67011288"/>
<feature type="region of interest" description="Disordered" evidence="6">
    <location>
        <begin position="1"/>
        <end position="25"/>
    </location>
</feature>
<evidence type="ECO:0000256" key="6">
    <source>
        <dbReference type="SAM" id="MobiDB-lite"/>
    </source>
</evidence>
<feature type="transmembrane region" description="Helical" evidence="7">
    <location>
        <begin position="124"/>
        <end position="148"/>
    </location>
</feature>
<dbReference type="PANTHER" id="PTHR31123">
    <property type="entry name" value="ACCUMULATION OF DYADS PROTEIN 2-RELATED"/>
    <property type="match status" value="1"/>
</dbReference>
<dbReference type="AlphaFoldDB" id="A0A8J2IF26"/>
<dbReference type="InterPro" id="IPR000791">
    <property type="entry name" value="Gpr1/Fun34/SatP-like"/>
</dbReference>
<feature type="compositionally biased region" description="Polar residues" evidence="6">
    <location>
        <begin position="1"/>
        <end position="18"/>
    </location>
</feature>
<evidence type="ECO:0000256" key="7">
    <source>
        <dbReference type="SAM" id="Phobius"/>
    </source>
</evidence>
<feature type="transmembrane region" description="Helical" evidence="7">
    <location>
        <begin position="68"/>
        <end position="89"/>
    </location>
</feature>
<keyword evidence="3 7" id="KW-0812">Transmembrane</keyword>
<keyword evidence="4 7" id="KW-1133">Transmembrane helix</keyword>
<evidence type="ECO:0000256" key="1">
    <source>
        <dbReference type="ARBA" id="ARBA00004141"/>
    </source>
</evidence>
<dbReference type="PANTHER" id="PTHR31123:SF4">
    <property type="entry name" value="PROTEIN ALCS"/>
    <property type="match status" value="1"/>
</dbReference>
<dbReference type="OrthoDB" id="3648309at2759"/>
<reference evidence="8" key="1">
    <citation type="submission" date="2021-05" db="EMBL/GenBank/DDBJ databases">
        <authorList>
            <person name="Stam R."/>
        </authorList>
    </citation>
    <scope>NUCLEOTIDE SEQUENCE</scope>
    <source>
        <strain evidence="8">CS162</strain>
    </source>
</reference>
<evidence type="ECO:0008006" key="10">
    <source>
        <dbReference type="Google" id="ProtNLM"/>
    </source>
</evidence>
<organism evidence="8 9">
    <name type="scientific">Alternaria atra</name>
    <dbReference type="NCBI Taxonomy" id="119953"/>
    <lineage>
        <taxon>Eukaryota</taxon>
        <taxon>Fungi</taxon>
        <taxon>Dikarya</taxon>
        <taxon>Ascomycota</taxon>
        <taxon>Pezizomycotina</taxon>
        <taxon>Dothideomycetes</taxon>
        <taxon>Pleosporomycetidae</taxon>
        <taxon>Pleosporales</taxon>
        <taxon>Pleosporineae</taxon>
        <taxon>Pleosporaceae</taxon>
        <taxon>Alternaria</taxon>
        <taxon>Alternaria sect. Ulocladioides</taxon>
    </lineage>
</organism>
<evidence type="ECO:0000256" key="2">
    <source>
        <dbReference type="ARBA" id="ARBA00005587"/>
    </source>
</evidence>
<dbReference type="Pfam" id="PF01184">
    <property type="entry name" value="Gpr1_Fun34_YaaH"/>
    <property type="match status" value="1"/>
</dbReference>
<evidence type="ECO:0000256" key="4">
    <source>
        <dbReference type="ARBA" id="ARBA00022989"/>
    </source>
</evidence>
<feature type="transmembrane region" description="Helical" evidence="7">
    <location>
        <begin position="194"/>
        <end position="216"/>
    </location>
</feature>
<evidence type="ECO:0000256" key="5">
    <source>
        <dbReference type="ARBA" id="ARBA00023136"/>
    </source>
</evidence>
<evidence type="ECO:0000313" key="8">
    <source>
        <dbReference type="EMBL" id="CAG5184738.1"/>
    </source>
</evidence>
<sequence>MATTTFTNAHQVHTANSTDSDRIDKEPRLTHTSTNISLSPELFEKLYLAPKTPHANERAQQYANAAPLGFLGFVISTFTFSMVLMGWGGASGLQAVAGIFFFTGPLLLTLATIFLWIQAQFFSMMVCGLFSVFWLSFGMLQLPTLGLAATYSATGDAAAGAVSKEMNAVIALYLLVWGFALGTFWLFTIRINLVFAGIFGFVTVGVWVLSGAYWALSNGNFDKALKLQKAGGALLFIVGFLGWYMLFVIMAAEMRWSVCPPVGDLSKYWAKTDVEIGANASEKKD</sequence>
<dbReference type="GO" id="GO:0015123">
    <property type="term" value="F:acetate transmembrane transporter activity"/>
    <property type="evidence" value="ECO:0007669"/>
    <property type="project" value="TreeGrafter"/>
</dbReference>
<evidence type="ECO:0000313" key="9">
    <source>
        <dbReference type="Proteomes" id="UP000676310"/>
    </source>
</evidence>
<accession>A0A8J2IF26</accession>
<feature type="transmembrane region" description="Helical" evidence="7">
    <location>
        <begin position="168"/>
        <end position="187"/>
    </location>
</feature>
<proteinExistence type="inferred from homology"/>
<feature type="transmembrane region" description="Helical" evidence="7">
    <location>
        <begin position="231"/>
        <end position="252"/>
    </location>
</feature>
<evidence type="ECO:0000256" key="3">
    <source>
        <dbReference type="ARBA" id="ARBA00022692"/>
    </source>
</evidence>
<protein>
    <recommendedName>
        <fullName evidence="10">Plasma membrane ammonium transporter</fullName>
    </recommendedName>
</protein>
<dbReference type="RefSeq" id="XP_043174634.1">
    <property type="nucleotide sequence ID" value="XM_043318699.1"/>
</dbReference>
<feature type="transmembrane region" description="Helical" evidence="7">
    <location>
        <begin position="95"/>
        <end position="117"/>
    </location>
</feature>
<dbReference type="Proteomes" id="UP000676310">
    <property type="component" value="Unassembled WGS sequence"/>
</dbReference>
<comment type="caution">
    <text evidence="8">The sequence shown here is derived from an EMBL/GenBank/DDBJ whole genome shotgun (WGS) entry which is preliminary data.</text>
</comment>
<comment type="subcellular location">
    <subcellularLocation>
        <location evidence="1">Membrane</location>
        <topology evidence="1">Multi-pass membrane protein</topology>
    </subcellularLocation>
</comment>